<keyword evidence="2" id="KW-0472">Membrane</keyword>
<evidence type="ECO:0000313" key="3">
    <source>
        <dbReference type="EMBL" id="QDS99378.1"/>
    </source>
</evidence>
<keyword evidence="4" id="KW-1185">Reference proteome</keyword>
<sequence>MAAVPAAAIVALVAGRASFGSEWAIAVCYGLASVVMAGIVYAFFFGLCTGLAVLVGREDIVARTSRGAVRRESDQSPSEDELQPSVEYLPNPSGGS</sequence>
<keyword evidence="2" id="KW-0812">Transmembrane</keyword>
<feature type="transmembrane region" description="Helical" evidence="2">
    <location>
        <begin position="30"/>
        <end position="56"/>
    </location>
</feature>
<gene>
    <name evidence="3" type="ORF">HG15A2_27010</name>
</gene>
<name>A0A517MWX5_9BACT</name>
<accession>A0A517MWX5</accession>
<dbReference type="AlphaFoldDB" id="A0A517MWX5"/>
<dbReference type="EMBL" id="CP036263">
    <property type="protein sequence ID" value="QDS99378.1"/>
    <property type="molecule type" value="Genomic_DNA"/>
</dbReference>
<evidence type="ECO:0000313" key="4">
    <source>
        <dbReference type="Proteomes" id="UP000319852"/>
    </source>
</evidence>
<keyword evidence="2" id="KW-1133">Transmembrane helix</keyword>
<dbReference type="Proteomes" id="UP000319852">
    <property type="component" value="Chromosome"/>
</dbReference>
<reference evidence="3 4" key="1">
    <citation type="submission" date="2019-02" db="EMBL/GenBank/DDBJ databases">
        <title>Deep-cultivation of Planctomycetes and their phenomic and genomic characterization uncovers novel biology.</title>
        <authorList>
            <person name="Wiegand S."/>
            <person name="Jogler M."/>
            <person name="Boedeker C."/>
            <person name="Pinto D."/>
            <person name="Vollmers J."/>
            <person name="Rivas-Marin E."/>
            <person name="Kohn T."/>
            <person name="Peeters S.H."/>
            <person name="Heuer A."/>
            <person name="Rast P."/>
            <person name="Oberbeckmann S."/>
            <person name="Bunk B."/>
            <person name="Jeske O."/>
            <person name="Meyerdierks A."/>
            <person name="Storesund J.E."/>
            <person name="Kallscheuer N."/>
            <person name="Luecker S."/>
            <person name="Lage O.M."/>
            <person name="Pohl T."/>
            <person name="Merkel B.J."/>
            <person name="Hornburger P."/>
            <person name="Mueller R.-W."/>
            <person name="Bruemmer F."/>
            <person name="Labrenz M."/>
            <person name="Spormann A.M."/>
            <person name="Op den Camp H."/>
            <person name="Overmann J."/>
            <person name="Amann R."/>
            <person name="Jetten M.S.M."/>
            <person name="Mascher T."/>
            <person name="Medema M.H."/>
            <person name="Devos D.P."/>
            <person name="Kaster A.-K."/>
            <person name="Ovreas L."/>
            <person name="Rohde M."/>
            <person name="Galperin M.Y."/>
            <person name="Jogler C."/>
        </authorList>
    </citation>
    <scope>NUCLEOTIDE SEQUENCE [LARGE SCALE GENOMIC DNA]</scope>
    <source>
        <strain evidence="3 4">HG15A2</strain>
    </source>
</reference>
<evidence type="ECO:0000256" key="1">
    <source>
        <dbReference type="SAM" id="MobiDB-lite"/>
    </source>
</evidence>
<proteinExistence type="predicted"/>
<dbReference type="KEGG" id="amob:HG15A2_27010"/>
<organism evidence="3 4">
    <name type="scientific">Adhaeretor mobilis</name>
    <dbReference type="NCBI Taxonomy" id="1930276"/>
    <lineage>
        <taxon>Bacteria</taxon>
        <taxon>Pseudomonadati</taxon>
        <taxon>Planctomycetota</taxon>
        <taxon>Planctomycetia</taxon>
        <taxon>Pirellulales</taxon>
        <taxon>Lacipirellulaceae</taxon>
        <taxon>Adhaeretor</taxon>
    </lineage>
</organism>
<feature type="region of interest" description="Disordered" evidence="1">
    <location>
        <begin position="66"/>
        <end position="96"/>
    </location>
</feature>
<evidence type="ECO:0000256" key="2">
    <source>
        <dbReference type="SAM" id="Phobius"/>
    </source>
</evidence>
<protein>
    <submittedName>
        <fullName evidence="3">Uncharacterized protein</fullName>
    </submittedName>
</protein>